<dbReference type="Gene3D" id="3.20.20.100">
    <property type="entry name" value="NADP-dependent oxidoreductase domain"/>
    <property type="match status" value="1"/>
</dbReference>
<organism evidence="8 9">
    <name type="scientific">Stichopus japonicus</name>
    <name type="common">Sea cucumber</name>
    <dbReference type="NCBI Taxonomy" id="307972"/>
    <lineage>
        <taxon>Eukaryota</taxon>
        <taxon>Metazoa</taxon>
        <taxon>Echinodermata</taxon>
        <taxon>Eleutherozoa</taxon>
        <taxon>Echinozoa</taxon>
        <taxon>Holothuroidea</taxon>
        <taxon>Aspidochirotacea</taxon>
        <taxon>Aspidochirotida</taxon>
        <taxon>Stichopodidae</taxon>
        <taxon>Apostichopus</taxon>
    </lineage>
</organism>
<sequence length="293" mass="33192">MPLLGLGTWKSKPNEVKGAVRAAIRYGYRHIDCAYEYENEKDIGETLKELFDDGTIKREDVFITTKLWGIFHRPDRVEYAMNLSLKALQLDYVDLYLMHSPMAFQHAGDTVMYPPTEGNPDRVLNDDVDYLDTWKAMESLVGKGLTKSIGVSNFNTEQLGKLMNIAKVPCVNNQIENHPCLEQAELINFCKANNITVTSYSPLGSPDRSDASDKDPNLREDPVVLEMAKAKRCTPVQLLIAYHLNQGLICIPKSKSTKRIEENFMSLDVNLSEDEIKKLDGLSCSYRALHWDL</sequence>
<dbReference type="STRING" id="307972.A0A2G8KYT9"/>
<dbReference type="InterPro" id="IPR020471">
    <property type="entry name" value="AKR"/>
</dbReference>
<evidence type="ECO:0000256" key="5">
    <source>
        <dbReference type="PIRSR" id="PIRSR000097-2"/>
    </source>
</evidence>
<dbReference type="OrthoDB" id="416253at2759"/>
<proteinExistence type="inferred from homology"/>
<comment type="caution">
    <text evidence="8">The sequence shown here is derived from an EMBL/GenBank/DDBJ whole genome shotgun (WGS) entry which is preliminary data.</text>
</comment>
<evidence type="ECO:0000256" key="6">
    <source>
        <dbReference type="PIRSR" id="PIRSR000097-3"/>
    </source>
</evidence>
<evidence type="ECO:0000256" key="3">
    <source>
        <dbReference type="ARBA" id="ARBA00023002"/>
    </source>
</evidence>
<evidence type="ECO:0000259" key="7">
    <source>
        <dbReference type="Pfam" id="PF00248"/>
    </source>
</evidence>
<feature type="binding site" evidence="5">
    <location>
        <position position="99"/>
    </location>
    <ligand>
        <name>substrate</name>
    </ligand>
</feature>
<dbReference type="Pfam" id="PF00248">
    <property type="entry name" value="Aldo_ket_red"/>
    <property type="match status" value="1"/>
</dbReference>
<keyword evidence="9" id="KW-1185">Reference proteome</keyword>
<dbReference type="PANTHER" id="PTHR11732">
    <property type="entry name" value="ALDO/KETO REDUCTASE"/>
    <property type="match status" value="1"/>
</dbReference>
<dbReference type="GO" id="GO:0016491">
    <property type="term" value="F:oxidoreductase activity"/>
    <property type="evidence" value="ECO:0007669"/>
    <property type="project" value="UniProtKB-KW"/>
</dbReference>
<dbReference type="FunFam" id="3.20.20.100:FF:000006">
    <property type="entry name" value="Aldo-keto reductase family 1 member A1"/>
    <property type="match status" value="1"/>
</dbReference>
<protein>
    <submittedName>
        <fullName evidence="8">Aldo-keto reductase family 1 member B10</fullName>
    </submittedName>
</protein>
<keyword evidence="2" id="KW-0521">NADP</keyword>
<dbReference type="SUPFAM" id="SSF51430">
    <property type="entry name" value="NAD(P)-linked oxidoreductase"/>
    <property type="match status" value="1"/>
</dbReference>
<reference evidence="8 9" key="1">
    <citation type="journal article" date="2017" name="PLoS Biol.">
        <title>The sea cucumber genome provides insights into morphological evolution and visceral regeneration.</title>
        <authorList>
            <person name="Zhang X."/>
            <person name="Sun L."/>
            <person name="Yuan J."/>
            <person name="Sun Y."/>
            <person name="Gao Y."/>
            <person name="Zhang L."/>
            <person name="Li S."/>
            <person name="Dai H."/>
            <person name="Hamel J.F."/>
            <person name="Liu C."/>
            <person name="Yu Y."/>
            <person name="Liu S."/>
            <person name="Lin W."/>
            <person name="Guo K."/>
            <person name="Jin S."/>
            <person name="Xu P."/>
            <person name="Storey K.B."/>
            <person name="Huan P."/>
            <person name="Zhang T."/>
            <person name="Zhou Y."/>
            <person name="Zhang J."/>
            <person name="Lin C."/>
            <person name="Li X."/>
            <person name="Xing L."/>
            <person name="Huo D."/>
            <person name="Sun M."/>
            <person name="Wang L."/>
            <person name="Mercier A."/>
            <person name="Li F."/>
            <person name="Yang H."/>
            <person name="Xiang J."/>
        </authorList>
    </citation>
    <scope>NUCLEOTIDE SEQUENCE [LARGE SCALE GENOMIC DNA]</scope>
    <source>
        <strain evidence="8">Shaxun</strain>
        <tissue evidence="8">Muscle</tissue>
    </source>
</reference>
<dbReference type="InterPro" id="IPR036812">
    <property type="entry name" value="NAD(P)_OxRdtase_dom_sf"/>
</dbReference>
<dbReference type="EMBL" id="MRZV01000296">
    <property type="protein sequence ID" value="PIK53184.1"/>
    <property type="molecule type" value="Genomic_DNA"/>
</dbReference>
<feature type="domain" description="NADP-dependent oxidoreductase" evidence="7">
    <location>
        <begin position="4"/>
        <end position="282"/>
    </location>
</feature>
<evidence type="ECO:0000313" key="8">
    <source>
        <dbReference type="EMBL" id="PIK53184.1"/>
    </source>
</evidence>
<keyword evidence="3" id="KW-0560">Oxidoreductase</keyword>
<dbReference type="Proteomes" id="UP000230750">
    <property type="component" value="Unassembled WGS sequence"/>
</dbReference>
<dbReference type="PROSITE" id="PS00062">
    <property type="entry name" value="ALDOKETO_REDUCTASE_2"/>
    <property type="match status" value="1"/>
</dbReference>
<dbReference type="AlphaFoldDB" id="A0A2G8KYT9"/>
<evidence type="ECO:0000256" key="4">
    <source>
        <dbReference type="PIRSR" id="PIRSR000097-1"/>
    </source>
</evidence>
<evidence type="ECO:0000313" key="9">
    <source>
        <dbReference type="Proteomes" id="UP000230750"/>
    </source>
</evidence>
<name>A0A2G8KYT9_STIJA</name>
<feature type="site" description="Lowers pKa of active site Tyr" evidence="6">
    <location>
        <position position="66"/>
    </location>
</feature>
<accession>A0A2G8KYT9</accession>
<feature type="active site" description="Proton donor" evidence="4">
    <location>
        <position position="37"/>
    </location>
</feature>
<dbReference type="InterPro" id="IPR018170">
    <property type="entry name" value="Aldo/ket_reductase_CS"/>
</dbReference>
<dbReference type="PRINTS" id="PR00069">
    <property type="entry name" value="ALDKETRDTASE"/>
</dbReference>
<dbReference type="PROSITE" id="PS00798">
    <property type="entry name" value="ALDOKETO_REDUCTASE_1"/>
    <property type="match status" value="1"/>
</dbReference>
<dbReference type="InterPro" id="IPR023210">
    <property type="entry name" value="NADP_OxRdtase_dom"/>
</dbReference>
<comment type="similarity">
    <text evidence="1">Belongs to the aldo/keto reductase family.</text>
</comment>
<dbReference type="PIRSF" id="PIRSF000097">
    <property type="entry name" value="AKR"/>
    <property type="match status" value="1"/>
</dbReference>
<evidence type="ECO:0000256" key="2">
    <source>
        <dbReference type="ARBA" id="ARBA00022857"/>
    </source>
</evidence>
<evidence type="ECO:0000256" key="1">
    <source>
        <dbReference type="ARBA" id="ARBA00007905"/>
    </source>
</evidence>
<gene>
    <name evidence="8" type="ORF">BSL78_09894</name>
</gene>